<dbReference type="Proteomes" id="UP000262583">
    <property type="component" value="Chromosome"/>
</dbReference>
<protein>
    <submittedName>
        <fullName evidence="1">Uncharacterized protein</fullName>
    </submittedName>
</protein>
<sequence>MNSTKWMLGVIAALLALDVGLRLLAPLSGQPPVASSFVATAQAQTPIIGASLLPRYIVTTNQTGTTIYVWEDEGKGYVAKAYSAGR</sequence>
<evidence type="ECO:0000313" key="2">
    <source>
        <dbReference type="Proteomes" id="UP000262583"/>
    </source>
</evidence>
<dbReference type="EMBL" id="CP030759">
    <property type="protein sequence ID" value="AXA34994.1"/>
    <property type="molecule type" value="Genomic_DNA"/>
</dbReference>
<proteinExistence type="predicted"/>
<organism evidence="1 2">
    <name type="scientific">Sumerlaea chitinivorans</name>
    <dbReference type="NCBI Taxonomy" id="2250252"/>
    <lineage>
        <taxon>Bacteria</taxon>
        <taxon>Candidatus Sumerlaeota</taxon>
        <taxon>Candidatus Sumerlaeia</taxon>
        <taxon>Candidatus Sumerlaeales</taxon>
        <taxon>Candidatus Sumerlaeaceae</taxon>
        <taxon>Candidatus Sumerlaea</taxon>
    </lineage>
</organism>
<reference evidence="1 2" key="1">
    <citation type="submission" date="2018-05" db="EMBL/GenBank/DDBJ databases">
        <title>A metagenomic window into the 2 km-deep terrestrial subsurface aquifer revealed taxonomically and functionally diverse microbial community comprising novel uncultured bacterial lineages.</title>
        <authorList>
            <person name="Kadnikov V.V."/>
            <person name="Mardanov A.V."/>
            <person name="Beletsky A.V."/>
            <person name="Banks D."/>
            <person name="Pimenov N.V."/>
            <person name="Frank Y.A."/>
            <person name="Karnachuk O.V."/>
            <person name="Ravin N.V."/>
        </authorList>
    </citation>
    <scope>NUCLEOTIDE SEQUENCE [LARGE SCALE GENOMIC DNA]</scope>
    <source>
        <strain evidence="1">BY</strain>
    </source>
</reference>
<name>A0A2Z4Y1T9_SUMC1</name>
<accession>A0A2Z4Y1T9</accession>
<evidence type="ECO:0000313" key="1">
    <source>
        <dbReference type="EMBL" id="AXA34994.1"/>
    </source>
</evidence>
<dbReference type="KEGG" id="schv:BRCON_0217"/>
<gene>
    <name evidence="1" type="ORF">BRCON_0217</name>
</gene>
<dbReference type="AlphaFoldDB" id="A0A2Z4Y1T9"/>